<dbReference type="InterPro" id="IPR049046">
    <property type="entry name" value="Beta-AFase-like_GH127_middle"/>
</dbReference>
<gene>
    <name evidence="4" type="ORF">ACFOUW_07770</name>
</gene>
<evidence type="ECO:0000313" key="4">
    <source>
        <dbReference type="EMBL" id="MFC3760732.1"/>
    </source>
</evidence>
<evidence type="ECO:0000313" key="5">
    <source>
        <dbReference type="Proteomes" id="UP001595699"/>
    </source>
</evidence>
<feature type="domain" description="Non-reducing end beta-L-arabinofuranosidase-like GH127 middle" evidence="3">
    <location>
        <begin position="423"/>
        <end position="518"/>
    </location>
</feature>
<dbReference type="Pfam" id="PF07944">
    <property type="entry name" value="Beta-AFase-like_GH127_cat"/>
    <property type="match status" value="1"/>
</dbReference>
<sequence length="815" mass="89794">MSQTRPALGTSSTDAPSRAPLAPVALGAGSTYVPHRAPLAPAAFAKLPPGSIKPRGWLRQQLELQLEGLNGRLPDLSDYLVYETNGWVDSDKAAWEELPYWLRGFGNLGYATGDERVLALTRKWVEGILATLAPDGFFGPSRLRTSLEGGPDFWPHMPLLNVLRSFAEYHDDDRIVAFLTSYFRFQNAQPAEVFGRSWGSFRCGDNLDSIFWLYNRTGDAWLLDLARKVHEGSADYVSGIPNWHNVNLAQGFREPLQYGVLASDPALRAATYRNYDTIMRQYGQFPGGGFAGDENSRPGYDDPRQGFETCGIVEFMHSFELLTRLTGDPVWADRCEELAFNSLPASLDPDGKLIHYVTCANCVQLDDALKTRGQFENYFPLLAYLPGIHNEPVAYRCCPHNYGMGWPYFAEELWLSTPDGGLCASMYAASEVSAVVADGVSVRVVADTDYPFLETVDLVITPSREVEFPLWLRIPGWCSEASVRVNGAEVSVDAAAGSYARVVRTWAPGDRVSLRLPMSTSVRTWAAQGDAVSVDRGPLTYSLAIAERWESYAGTEPTPGLQVFPESPWNYGLALASGPEAGRGVRVRQRRRSTEGVNPFTPAGTPVELSVRARLLPGWQADPEGVVRPLQQSPALSTEPETEVRLIPMGAARLRITTFPRLGPDGVEWRVPDLATASHCWRGDSVDALNDGVEPSSSNDHTIPRLTWWDHVGTAEWVQYSFATPRSVSGVSVYWFDDTGLGACRVPASWRVLSLADDSWVSVTGASAYGVDRDRYNEVTFDQVTTSGLRLEVQLQPNVSGGILEWKLDPPPLGQ</sequence>
<dbReference type="InterPro" id="IPR008928">
    <property type="entry name" value="6-hairpin_glycosidase_sf"/>
</dbReference>
<dbReference type="EMBL" id="JBHRZH010000006">
    <property type="protein sequence ID" value="MFC3760732.1"/>
    <property type="molecule type" value="Genomic_DNA"/>
</dbReference>
<comment type="caution">
    <text evidence="4">The sequence shown here is derived from an EMBL/GenBank/DDBJ whole genome shotgun (WGS) entry which is preliminary data.</text>
</comment>
<dbReference type="Proteomes" id="UP001595699">
    <property type="component" value="Unassembled WGS sequence"/>
</dbReference>
<evidence type="ECO:0000259" key="3">
    <source>
        <dbReference type="Pfam" id="PF20736"/>
    </source>
</evidence>
<dbReference type="Gene3D" id="2.60.120.260">
    <property type="entry name" value="Galactose-binding domain-like"/>
    <property type="match status" value="1"/>
</dbReference>
<dbReference type="PANTHER" id="PTHR31151:SF0">
    <property type="entry name" value="PROLINE-TRNA LIGASE (DUF1680)"/>
    <property type="match status" value="1"/>
</dbReference>
<evidence type="ECO:0000259" key="2">
    <source>
        <dbReference type="Pfam" id="PF07944"/>
    </source>
</evidence>
<feature type="domain" description="Non-reducing end beta-L-arabinofuranosidase-like GH127 catalytic" evidence="2">
    <location>
        <begin position="98"/>
        <end position="410"/>
    </location>
</feature>
<dbReference type="SUPFAM" id="SSF48208">
    <property type="entry name" value="Six-hairpin glycosidases"/>
    <property type="match status" value="1"/>
</dbReference>
<protein>
    <submittedName>
        <fullName evidence="4">Beta-L-arabinofuranosidase domain-containing protein</fullName>
    </submittedName>
</protein>
<dbReference type="RefSeq" id="WP_239553779.1">
    <property type="nucleotide sequence ID" value="NZ_JAFBCM010000001.1"/>
</dbReference>
<proteinExistence type="predicted"/>
<feature type="region of interest" description="Disordered" evidence="1">
    <location>
        <begin position="1"/>
        <end position="20"/>
    </location>
</feature>
<dbReference type="InterPro" id="IPR012878">
    <property type="entry name" value="Beta-AFase-like_GH127_cat"/>
</dbReference>
<accession>A0ABV7Y7E7</accession>
<keyword evidence="5" id="KW-1185">Reference proteome</keyword>
<evidence type="ECO:0000256" key="1">
    <source>
        <dbReference type="SAM" id="MobiDB-lite"/>
    </source>
</evidence>
<dbReference type="PANTHER" id="PTHR31151">
    <property type="entry name" value="PROLINE-TRNA LIGASE (DUF1680)"/>
    <property type="match status" value="1"/>
</dbReference>
<dbReference type="Pfam" id="PF20736">
    <property type="entry name" value="Glyco_hydro127M"/>
    <property type="match status" value="1"/>
</dbReference>
<reference evidence="5" key="1">
    <citation type="journal article" date="2019" name="Int. J. Syst. Evol. Microbiol.">
        <title>The Global Catalogue of Microorganisms (GCM) 10K type strain sequencing project: providing services to taxonomists for standard genome sequencing and annotation.</title>
        <authorList>
            <consortium name="The Broad Institute Genomics Platform"/>
            <consortium name="The Broad Institute Genome Sequencing Center for Infectious Disease"/>
            <person name="Wu L."/>
            <person name="Ma J."/>
        </authorList>
    </citation>
    <scope>NUCLEOTIDE SEQUENCE [LARGE SCALE GENOMIC DNA]</scope>
    <source>
        <strain evidence="5">CGMCC 4.7241</strain>
    </source>
</reference>
<name>A0ABV7Y7E7_9ACTN</name>
<feature type="compositionally biased region" description="Polar residues" evidence="1">
    <location>
        <begin position="1"/>
        <end position="15"/>
    </location>
</feature>
<organism evidence="4 5">
    <name type="scientific">Tenggerimyces flavus</name>
    <dbReference type="NCBI Taxonomy" id="1708749"/>
    <lineage>
        <taxon>Bacteria</taxon>
        <taxon>Bacillati</taxon>
        <taxon>Actinomycetota</taxon>
        <taxon>Actinomycetes</taxon>
        <taxon>Propionibacteriales</taxon>
        <taxon>Nocardioidaceae</taxon>
        <taxon>Tenggerimyces</taxon>
    </lineage>
</organism>